<evidence type="ECO:0000313" key="2">
    <source>
        <dbReference type="Proteomes" id="UP000029839"/>
    </source>
</evidence>
<sequence>MALLLTAGCSSDGAGPEEGVTVADVAQAETDGDGGIEVGDVVTVTGEVVRVVDPGAFLLGGDAADGPGVLVLSPTADFEAEGLDMTDVLPGDGDDVLVRVTGLVRELSLGEFQEDYAIPYEESVFEEYAGEAVIVAERLELAG</sequence>
<organism evidence="1 2">
    <name type="scientific">Cellulomonas carbonis T26</name>
    <dbReference type="NCBI Taxonomy" id="947969"/>
    <lineage>
        <taxon>Bacteria</taxon>
        <taxon>Bacillati</taxon>
        <taxon>Actinomycetota</taxon>
        <taxon>Actinomycetes</taxon>
        <taxon>Micrococcales</taxon>
        <taxon>Cellulomonadaceae</taxon>
        <taxon>Cellulomonas</taxon>
    </lineage>
</organism>
<comment type="caution">
    <text evidence="1">The sequence shown here is derived from an EMBL/GenBank/DDBJ whole genome shotgun (WGS) entry which is preliminary data.</text>
</comment>
<evidence type="ECO:0008006" key="3">
    <source>
        <dbReference type="Google" id="ProtNLM"/>
    </source>
</evidence>
<reference evidence="1 2" key="1">
    <citation type="submission" date="2013-08" db="EMBL/GenBank/DDBJ databases">
        <title>Genome sequencing of Cellulomonas carbonis T26.</title>
        <authorList>
            <person name="Chen F."/>
            <person name="Li Y."/>
            <person name="Wang G."/>
        </authorList>
    </citation>
    <scope>NUCLEOTIDE SEQUENCE [LARGE SCALE GENOMIC DNA]</scope>
    <source>
        <strain evidence="1 2">T26</strain>
    </source>
</reference>
<gene>
    <name evidence="1" type="ORF">N868_02935</name>
</gene>
<keyword evidence="2" id="KW-1185">Reference proteome</keyword>
<reference evidence="1 2" key="2">
    <citation type="journal article" date="2015" name="Stand. Genomic Sci.">
        <title>Draft genome sequence of Cellulomonas carbonis T26(T) and comparative analysis of six Cellulomonas genomes.</title>
        <authorList>
            <person name="Zhuang W."/>
            <person name="Zhang S."/>
            <person name="Xia X."/>
            <person name="Wang G."/>
        </authorList>
    </citation>
    <scope>NUCLEOTIDE SEQUENCE [LARGE SCALE GENOMIC DNA]</scope>
    <source>
        <strain evidence="1 2">T26</strain>
    </source>
</reference>
<evidence type="ECO:0000313" key="1">
    <source>
        <dbReference type="EMBL" id="KGM09314.1"/>
    </source>
</evidence>
<dbReference type="Proteomes" id="UP000029839">
    <property type="component" value="Unassembled WGS sequence"/>
</dbReference>
<dbReference type="EMBL" id="AXCY01000105">
    <property type="protein sequence ID" value="KGM09314.1"/>
    <property type="molecule type" value="Genomic_DNA"/>
</dbReference>
<name>A0A0A0BQF6_9CELL</name>
<protein>
    <recommendedName>
        <fullName evidence="3">Lipoprotein</fullName>
    </recommendedName>
</protein>
<dbReference type="AlphaFoldDB" id="A0A0A0BQF6"/>
<accession>A0A0A0BQF6</accession>
<proteinExistence type="predicted"/>